<organism evidence="3 4">
    <name type="scientific">Arabis alpina</name>
    <name type="common">Alpine rock-cress</name>
    <dbReference type="NCBI Taxonomy" id="50452"/>
    <lineage>
        <taxon>Eukaryota</taxon>
        <taxon>Viridiplantae</taxon>
        <taxon>Streptophyta</taxon>
        <taxon>Embryophyta</taxon>
        <taxon>Tracheophyta</taxon>
        <taxon>Spermatophyta</taxon>
        <taxon>Magnoliopsida</taxon>
        <taxon>eudicotyledons</taxon>
        <taxon>Gunneridae</taxon>
        <taxon>Pentapetalae</taxon>
        <taxon>rosids</taxon>
        <taxon>malvids</taxon>
        <taxon>Brassicales</taxon>
        <taxon>Brassicaceae</taxon>
        <taxon>Arabideae</taxon>
        <taxon>Arabis</taxon>
    </lineage>
</organism>
<feature type="region of interest" description="Disordered" evidence="1">
    <location>
        <begin position="106"/>
        <end position="130"/>
    </location>
</feature>
<dbReference type="OMA" id="NETICLF"/>
<keyword evidence="4" id="KW-1185">Reference proteome</keyword>
<feature type="domain" description="Nucleoplasmin-like" evidence="2">
    <location>
        <begin position="5"/>
        <end position="94"/>
    </location>
</feature>
<dbReference type="Gene3D" id="2.60.120.340">
    <property type="entry name" value="Nucleoplasmin core domain"/>
    <property type="match status" value="1"/>
</dbReference>
<dbReference type="Pfam" id="PF17800">
    <property type="entry name" value="NPL"/>
    <property type="match status" value="1"/>
</dbReference>
<dbReference type="InterPro" id="IPR041232">
    <property type="entry name" value="NPL"/>
</dbReference>
<gene>
    <name evidence="3" type="ordered locus">AALP_Aa8g492300</name>
</gene>
<protein>
    <recommendedName>
        <fullName evidence="2">Nucleoplasmin-like domain-containing protein</fullName>
    </recommendedName>
</protein>
<dbReference type="EMBL" id="CM002876">
    <property type="protein sequence ID" value="KFK28252.1"/>
    <property type="molecule type" value="Genomic_DNA"/>
</dbReference>
<dbReference type="AlphaFoldDB" id="A0A087GEF0"/>
<sequence>MSMEFWGAKVQSKKGLNVNLRQRELVHLSHVSLDLGCYNDDRAIIQLEVGGKGKFVIGSLSKQKTVSMSVDLIVDESFRLSHSLNKGSVHFVGYKTSNLKNATAEDKVNLVSEGNKGKNNKGKKRKREQE</sequence>
<evidence type="ECO:0000259" key="2">
    <source>
        <dbReference type="Pfam" id="PF17800"/>
    </source>
</evidence>
<proteinExistence type="predicted"/>
<dbReference type="Gramene" id="KFK28252">
    <property type="protein sequence ID" value="KFK28252"/>
    <property type="gene ID" value="AALP_AA8G492300"/>
</dbReference>
<accession>A0A087GEF0</accession>
<feature type="compositionally biased region" description="Basic residues" evidence="1">
    <location>
        <begin position="118"/>
        <end position="130"/>
    </location>
</feature>
<evidence type="ECO:0000256" key="1">
    <source>
        <dbReference type="SAM" id="MobiDB-lite"/>
    </source>
</evidence>
<dbReference type="OrthoDB" id="2019803at2759"/>
<name>A0A087GEF0_ARAAL</name>
<evidence type="ECO:0000313" key="3">
    <source>
        <dbReference type="EMBL" id="KFK28252.1"/>
    </source>
</evidence>
<evidence type="ECO:0000313" key="4">
    <source>
        <dbReference type="Proteomes" id="UP000029120"/>
    </source>
</evidence>
<dbReference type="Proteomes" id="UP000029120">
    <property type="component" value="Chromosome 8"/>
</dbReference>
<reference evidence="4" key="1">
    <citation type="journal article" date="2015" name="Nat. Plants">
        <title>Genome expansion of Arabis alpina linked with retrotransposition and reduced symmetric DNA methylation.</title>
        <authorList>
            <person name="Willing E.M."/>
            <person name="Rawat V."/>
            <person name="Mandakova T."/>
            <person name="Maumus F."/>
            <person name="James G.V."/>
            <person name="Nordstroem K.J."/>
            <person name="Becker C."/>
            <person name="Warthmann N."/>
            <person name="Chica C."/>
            <person name="Szarzynska B."/>
            <person name="Zytnicki M."/>
            <person name="Albani M.C."/>
            <person name="Kiefer C."/>
            <person name="Bergonzi S."/>
            <person name="Castaings L."/>
            <person name="Mateos J.L."/>
            <person name="Berns M.C."/>
            <person name="Bujdoso N."/>
            <person name="Piofczyk T."/>
            <person name="de Lorenzo L."/>
            <person name="Barrero-Sicilia C."/>
            <person name="Mateos I."/>
            <person name="Piednoel M."/>
            <person name="Hagmann J."/>
            <person name="Chen-Min-Tao R."/>
            <person name="Iglesias-Fernandez R."/>
            <person name="Schuster S.C."/>
            <person name="Alonso-Blanco C."/>
            <person name="Roudier F."/>
            <person name="Carbonero P."/>
            <person name="Paz-Ares J."/>
            <person name="Davis S.J."/>
            <person name="Pecinka A."/>
            <person name="Quesneville H."/>
            <person name="Colot V."/>
            <person name="Lysak M.A."/>
            <person name="Weigel D."/>
            <person name="Coupland G."/>
            <person name="Schneeberger K."/>
        </authorList>
    </citation>
    <scope>NUCLEOTIDE SEQUENCE [LARGE SCALE GENOMIC DNA]</scope>
    <source>
        <strain evidence="4">cv. Pajares</strain>
    </source>
</reference>